<protein>
    <submittedName>
        <fullName evidence="4">LytR cell envelope-related transcriptional attenuator</fullName>
    </submittedName>
</protein>
<dbReference type="EMBL" id="FPCG01000007">
    <property type="protein sequence ID" value="SFV23424.1"/>
    <property type="molecule type" value="Genomic_DNA"/>
</dbReference>
<keyword evidence="2" id="KW-0812">Transmembrane</keyword>
<dbReference type="STRING" id="574650.SAMN04487966_10778"/>
<dbReference type="InterPro" id="IPR027381">
    <property type="entry name" value="LytR/CpsA/Psr_C"/>
</dbReference>
<dbReference type="Gene3D" id="3.30.70.2390">
    <property type="match status" value="1"/>
</dbReference>
<keyword evidence="5" id="KW-1185">Reference proteome</keyword>
<evidence type="ECO:0000259" key="3">
    <source>
        <dbReference type="Pfam" id="PF13399"/>
    </source>
</evidence>
<evidence type="ECO:0000313" key="4">
    <source>
        <dbReference type="EMBL" id="SFV23424.1"/>
    </source>
</evidence>
<proteinExistence type="predicted"/>
<dbReference type="RefSeq" id="WP_177227909.1">
    <property type="nucleotide sequence ID" value="NZ_FPCG01000007.1"/>
</dbReference>
<evidence type="ECO:0000256" key="1">
    <source>
        <dbReference type="SAM" id="MobiDB-lite"/>
    </source>
</evidence>
<feature type="domain" description="LytR/CpsA/Psr regulator C-terminal" evidence="3">
    <location>
        <begin position="109"/>
        <end position="192"/>
    </location>
</feature>
<organism evidence="4 5">
    <name type="scientific">Micrococcus terreus</name>
    <dbReference type="NCBI Taxonomy" id="574650"/>
    <lineage>
        <taxon>Bacteria</taxon>
        <taxon>Bacillati</taxon>
        <taxon>Actinomycetota</taxon>
        <taxon>Actinomycetes</taxon>
        <taxon>Micrococcales</taxon>
        <taxon>Micrococcaceae</taxon>
        <taxon>Micrococcus</taxon>
    </lineage>
</organism>
<evidence type="ECO:0000256" key="2">
    <source>
        <dbReference type="SAM" id="Phobius"/>
    </source>
</evidence>
<dbReference type="Pfam" id="PF13399">
    <property type="entry name" value="LytR_C"/>
    <property type="match status" value="1"/>
</dbReference>
<reference evidence="4 5" key="1">
    <citation type="submission" date="2016-10" db="EMBL/GenBank/DDBJ databases">
        <authorList>
            <person name="de Groot N.N."/>
        </authorList>
    </citation>
    <scope>NUCLEOTIDE SEQUENCE [LARGE SCALE GENOMIC DNA]</scope>
    <source>
        <strain evidence="4 5">CGMCC 1.7054</strain>
    </source>
</reference>
<dbReference type="AlphaFoldDB" id="A0A1I7MNC2"/>
<keyword evidence="2" id="KW-1133">Transmembrane helix</keyword>
<feature type="region of interest" description="Disordered" evidence="1">
    <location>
        <begin position="1"/>
        <end position="23"/>
    </location>
</feature>
<dbReference type="Proteomes" id="UP000198881">
    <property type="component" value="Unassembled WGS sequence"/>
</dbReference>
<feature type="region of interest" description="Disordered" evidence="1">
    <location>
        <begin position="204"/>
        <end position="230"/>
    </location>
</feature>
<keyword evidence="2" id="KW-0472">Membrane</keyword>
<feature type="transmembrane region" description="Helical" evidence="2">
    <location>
        <begin position="56"/>
        <end position="77"/>
    </location>
</feature>
<sequence>MSTPPTPSSRAPGEPAPHKEWHGQRIFTEEDLGRYFEQEDPRAAAQVRRRRRRRHAAVIVVLVLLLVGVLLAAWQVLRGNWEIPGWEAAPPPAPLSCPVDPVSFSQASTVHVYNGTSIGGLAGEVANDLEARGFTIGTVGNKRLGNQQRVGVVTAGPEGQDTALAVQRMIEGTQFQPDDREDDSVDLVLGVRYQQLVAEDAVDTTAGPLLCPEPDTEGQTSSASTTTTAP</sequence>
<evidence type="ECO:0000313" key="5">
    <source>
        <dbReference type="Proteomes" id="UP000198881"/>
    </source>
</evidence>
<feature type="compositionally biased region" description="Low complexity" evidence="1">
    <location>
        <begin position="220"/>
        <end position="230"/>
    </location>
</feature>
<name>A0A1I7MNC2_9MICC</name>
<accession>A0A1I7MNC2</accession>
<gene>
    <name evidence="4" type="ORF">SAMN04487966_10778</name>
</gene>